<evidence type="ECO:0000256" key="6">
    <source>
        <dbReference type="SAM" id="MobiDB-lite"/>
    </source>
</evidence>
<evidence type="ECO:0000313" key="10">
    <source>
        <dbReference type="Proteomes" id="UP001230685"/>
    </source>
</evidence>
<keyword evidence="10" id="KW-1185">Reference proteome</keyword>
<dbReference type="InterPro" id="IPR050445">
    <property type="entry name" value="Bact_polysacc_biosynth/exp"/>
</dbReference>
<organism evidence="9 10">
    <name type="scientific">Sphingomonas aurea</name>
    <dbReference type="NCBI Taxonomy" id="3063994"/>
    <lineage>
        <taxon>Bacteria</taxon>
        <taxon>Pseudomonadati</taxon>
        <taxon>Pseudomonadota</taxon>
        <taxon>Alphaproteobacteria</taxon>
        <taxon>Sphingomonadales</taxon>
        <taxon>Sphingomonadaceae</taxon>
        <taxon>Sphingomonas</taxon>
    </lineage>
</organism>
<feature type="region of interest" description="Disordered" evidence="6">
    <location>
        <begin position="211"/>
        <end position="235"/>
    </location>
</feature>
<evidence type="ECO:0000313" key="9">
    <source>
        <dbReference type="EMBL" id="MDP1026688.1"/>
    </source>
</evidence>
<evidence type="ECO:0000256" key="1">
    <source>
        <dbReference type="ARBA" id="ARBA00004651"/>
    </source>
</evidence>
<evidence type="ECO:0000256" key="4">
    <source>
        <dbReference type="ARBA" id="ARBA00022989"/>
    </source>
</evidence>
<keyword evidence="3 7" id="KW-0812">Transmembrane</keyword>
<reference evidence="9 10" key="1">
    <citation type="submission" date="2023-07" db="EMBL/GenBank/DDBJ databases">
        <authorList>
            <person name="Kim M.K."/>
        </authorList>
    </citation>
    <scope>NUCLEOTIDE SEQUENCE [LARGE SCALE GENOMIC DNA]</scope>
    <source>
        <strain evidence="9 10">KR1UV-12</strain>
    </source>
</reference>
<name>A0ABT9EIB0_9SPHN</name>
<protein>
    <submittedName>
        <fullName evidence="9">Wzz/FepE/Etk N-terminal domain-containing protein</fullName>
    </submittedName>
</protein>
<dbReference type="RefSeq" id="WP_305172236.1">
    <property type="nucleotide sequence ID" value="NZ_JAUUDS010000001.1"/>
</dbReference>
<sequence>MTSLSDILAVLRSRIRLVATISGLTMLLVLALALVQPRAYTAGASLIVTPRTDEAFANPQAIEAIIGTQIDILRSDAVLREVIRRDPAFRRAGDQQGGTQTALQDLRRQFVAAAEKGSNVIKLSYTARSPVDAARVLNLIGDIYLETQGDLKTTAAQREQAFFAKRTQEARTRLEAAQRALTEAQQRSGMVGTTRMDLDAQRMSNLSSELVRAQADAAQASSRAGSSRDPSVAQSEIVQNLERDLSQQASKVAQLARDLGPNHPTMKAAEAQLASLRASLASARASQTNALGSASRSAGRRVAEIQGELAQQQGRLLQSADVQDRINVLQRDVDAARDGYDAVRKRLNQVDLQSRSAQADATRLDRATPPRRASAPSLVAWGLAALVLGAMVGPMTALVLELYRPRVRSTAGTARALQMDVIVDMTQPRMLTQSSQRLLGSGA</sequence>
<dbReference type="PANTHER" id="PTHR32309:SF31">
    <property type="entry name" value="CAPSULAR EXOPOLYSACCHARIDE FAMILY"/>
    <property type="match status" value="1"/>
</dbReference>
<keyword evidence="4 7" id="KW-1133">Transmembrane helix</keyword>
<gene>
    <name evidence="9" type="ORF">Q5H91_05660</name>
</gene>
<evidence type="ECO:0000256" key="5">
    <source>
        <dbReference type="ARBA" id="ARBA00023136"/>
    </source>
</evidence>
<keyword evidence="5 7" id="KW-0472">Membrane</keyword>
<comment type="caution">
    <text evidence="9">The sequence shown here is derived from an EMBL/GenBank/DDBJ whole genome shotgun (WGS) entry which is preliminary data.</text>
</comment>
<accession>A0ABT9EIB0</accession>
<evidence type="ECO:0000256" key="3">
    <source>
        <dbReference type="ARBA" id="ARBA00022692"/>
    </source>
</evidence>
<dbReference type="Pfam" id="PF02706">
    <property type="entry name" value="Wzz"/>
    <property type="match status" value="1"/>
</dbReference>
<dbReference type="Proteomes" id="UP001230685">
    <property type="component" value="Unassembled WGS sequence"/>
</dbReference>
<dbReference type="InterPro" id="IPR003856">
    <property type="entry name" value="LPS_length_determ_N"/>
</dbReference>
<keyword evidence="2" id="KW-1003">Cell membrane</keyword>
<evidence type="ECO:0000259" key="8">
    <source>
        <dbReference type="Pfam" id="PF02706"/>
    </source>
</evidence>
<evidence type="ECO:0000256" key="7">
    <source>
        <dbReference type="SAM" id="Phobius"/>
    </source>
</evidence>
<dbReference type="EMBL" id="JAUUDS010000001">
    <property type="protein sequence ID" value="MDP1026688.1"/>
    <property type="molecule type" value="Genomic_DNA"/>
</dbReference>
<feature type="compositionally biased region" description="Low complexity" evidence="6">
    <location>
        <begin position="212"/>
        <end position="229"/>
    </location>
</feature>
<feature type="transmembrane region" description="Helical" evidence="7">
    <location>
        <begin position="378"/>
        <end position="400"/>
    </location>
</feature>
<feature type="domain" description="Polysaccharide chain length determinant N-terminal" evidence="8">
    <location>
        <begin position="3"/>
        <end position="84"/>
    </location>
</feature>
<comment type="subcellular location">
    <subcellularLocation>
        <location evidence="1">Cell membrane</location>
        <topology evidence="1">Multi-pass membrane protein</topology>
    </subcellularLocation>
</comment>
<proteinExistence type="predicted"/>
<evidence type="ECO:0000256" key="2">
    <source>
        <dbReference type="ARBA" id="ARBA00022475"/>
    </source>
</evidence>
<dbReference type="PANTHER" id="PTHR32309">
    <property type="entry name" value="TYROSINE-PROTEIN KINASE"/>
    <property type="match status" value="1"/>
</dbReference>